<keyword evidence="10" id="KW-0472">Membrane</keyword>
<accession>A0A383VKN9</accession>
<dbReference type="EMBL" id="FNXT01000662">
    <property type="protein sequence ID" value="SZX65751.1"/>
    <property type="molecule type" value="Genomic_DNA"/>
</dbReference>
<keyword evidence="14" id="KW-1185">Reference proteome</keyword>
<evidence type="ECO:0000256" key="3">
    <source>
        <dbReference type="ARBA" id="ARBA00022448"/>
    </source>
</evidence>
<keyword evidence="5" id="KW-0053">Apoptosis</keyword>
<feature type="coiled-coil region" evidence="11">
    <location>
        <begin position="111"/>
        <end position="166"/>
    </location>
</feature>
<evidence type="ECO:0000256" key="5">
    <source>
        <dbReference type="ARBA" id="ARBA00022703"/>
    </source>
</evidence>
<feature type="coiled-coil region" evidence="11">
    <location>
        <begin position="55"/>
        <end position="82"/>
    </location>
</feature>
<comment type="similarity">
    <text evidence="2">Belongs to the BCAP29/BCAP31 family.</text>
</comment>
<evidence type="ECO:0000256" key="4">
    <source>
        <dbReference type="ARBA" id="ARBA00022692"/>
    </source>
</evidence>
<evidence type="ECO:0000256" key="9">
    <source>
        <dbReference type="ARBA" id="ARBA00023054"/>
    </source>
</evidence>
<gene>
    <name evidence="13" type="ORF">BQ4739_LOCUS6218</name>
</gene>
<proteinExistence type="inferred from homology"/>
<name>A0A383VKN9_TETOB</name>
<evidence type="ECO:0000256" key="6">
    <source>
        <dbReference type="ARBA" id="ARBA00022824"/>
    </source>
</evidence>
<evidence type="ECO:0000256" key="10">
    <source>
        <dbReference type="ARBA" id="ARBA00023136"/>
    </source>
</evidence>
<keyword evidence="8" id="KW-1133">Transmembrane helix</keyword>
<evidence type="ECO:0000256" key="1">
    <source>
        <dbReference type="ARBA" id="ARBA00004477"/>
    </source>
</evidence>
<evidence type="ECO:0000313" key="14">
    <source>
        <dbReference type="Proteomes" id="UP000256970"/>
    </source>
</evidence>
<evidence type="ECO:0000256" key="2">
    <source>
        <dbReference type="ARBA" id="ARBA00007956"/>
    </source>
</evidence>
<keyword evidence="7" id="KW-0653">Protein transport</keyword>
<comment type="subcellular location">
    <subcellularLocation>
        <location evidence="1">Endoplasmic reticulum membrane</location>
        <topology evidence="1">Multi-pass membrane protein</topology>
    </subcellularLocation>
</comment>
<evidence type="ECO:0000256" key="8">
    <source>
        <dbReference type="ARBA" id="ARBA00022989"/>
    </source>
</evidence>
<feature type="region of interest" description="Disordered" evidence="12">
    <location>
        <begin position="82"/>
        <end position="105"/>
    </location>
</feature>
<evidence type="ECO:0000256" key="11">
    <source>
        <dbReference type="SAM" id="Coils"/>
    </source>
</evidence>
<keyword evidence="9 11" id="KW-0175">Coiled coil</keyword>
<dbReference type="Proteomes" id="UP000256970">
    <property type="component" value="Unassembled WGS sequence"/>
</dbReference>
<sequence length="175" mass="18603">MTASSVIQLLGVSKTLKGAQFGDSALALTVEELRALLSVVLGVANLALLFLNRALAYEQQAAQKAELNLSVLQKQAKGMQSEYLRATSKDDSSSGSQRGDKSEVSKLISDKARVQGALEAAQAEAKSAASNAAALKAQSQGLEREYDRLLAENDNLKRRLARFDAGFSATDKKSA</sequence>
<feature type="compositionally biased region" description="Basic and acidic residues" evidence="12">
    <location>
        <begin position="87"/>
        <end position="105"/>
    </location>
</feature>
<keyword evidence="6" id="KW-0256">Endoplasmic reticulum</keyword>
<dbReference type="GO" id="GO:0005789">
    <property type="term" value="C:endoplasmic reticulum membrane"/>
    <property type="evidence" value="ECO:0007669"/>
    <property type="project" value="UniProtKB-SubCell"/>
</dbReference>
<protein>
    <recommendedName>
        <fullName evidence="15">Endoplasmic reticulum transmembrane protein</fullName>
    </recommendedName>
</protein>
<keyword evidence="3" id="KW-0813">Transport</keyword>
<evidence type="ECO:0000313" key="13">
    <source>
        <dbReference type="EMBL" id="SZX65751.1"/>
    </source>
</evidence>
<evidence type="ECO:0000256" key="12">
    <source>
        <dbReference type="SAM" id="MobiDB-lite"/>
    </source>
</evidence>
<keyword evidence="4" id="KW-0812">Transmembrane</keyword>
<dbReference type="FunFam" id="1.20.5.110:FF:000011">
    <property type="entry name" value="B-cell receptor-associated protein 29"/>
    <property type="match status" value="1"/>
</dbReference>
<evidence type="ECO:0000256" key="7">
    <source>
        <dbReference type="ARBA" id="ARBA00022927"/>
    </source>
</evidence>
<organism evidence="13 14">
    <name type="scientific">Tetradesmus obliquus</name>
    <name type="common">Green alga</name>
    <name type="synonym">Acutodesmus obliquus</name>
    <dbReference type="NCBI Taxonomy" id="3088"/>
    <lineage>
        <taxon>Eukaryota</taxon>
        <taxon>Viridiplantae</taxon>
        <taxon>Chlorophyta</taxon>
        <taxon>core chlorophytes</taxon>
        <taxon>Chlorophyceae</taxon>
        <taxon>CS clade</taxon>
        <taxon>Sphaeropleales</taxon>
        <taxon>Scenedesmaceae</taxon>
        <taxon>Tetradesmus</taxon>
    </lineage>
</organism>
<dbReference type="Gene3D" id="1.20.5.110">
    <property type="match status" value="1"/>
</dbReference>
<dbReference type="GO" id="GO:0015031">
    <property type="term" value="P:protein transport"/>
    <property type="evidence" value="ECO:0007669"/>
    <property type="project" value="UniProtKB-KW"/>
</dbReference>
<evidence type="ECO:0008006" key="15">
    <source>
        <dbReference type="Google" id="ProtNLM"/>
    </source>
</evidence>
<reference evidence="13 14" key="1">
    <citation type="submission" date="2016-10" db="EMBL/GenBank/DDBJ databases">
        <authorList>
            <person name="Cai Z."/>
        </authorList>
    </citation>
    <scope>NUCLEOTIDE SEQUENCE [LARGE SCALE GENOMIC DNA]</scope>
</reference>
<dbReference type="STRING" id="3088.A0A383VKN9"/>
<dbReference type="AlphaFoldDB" id="A0A383VKN9"/>